<keyword evidence="3" id="KW-1185">Reference proteome</keyword>
<evidence type="ECO:0000313" key="3">
    <source>
        <dbReference type="Proteomes" id="UP000239907"/>
    </source>
</evidence>
<gene>
    <name evidence="2" type="ORF">BSZ32_05300</name>
</gene>
<dbReference type="AlphaFoldDB" id="A0A2S7U0Q3"/>
<comment type="caution">
    <text evidence="2">The sequence shown here is derived from an EMBL/GenBank/DDBJ whole genome shotgun (WGS) entry which is preliminary data.</text>
</comment>
<organism evidence="2 3">
    <name type="scientific">Rubritalea profundi</name>
    <dbReference type="NCBI Taxonomy" id="1658618"/>
    <lineage>
        <taxon>Bacteria</taxon>
        <taxon>Pseudomonadati</taxon>
        <taxon>Verrucomicrobiota</taxon>
        <taxon>Verrucomicrobiia</taxon>
        <taxon>Verrucomicrobiales</taxon>
        <taxon>Rubritaleaceae</taxon>
        <taxon>Rubritalea</taxon>
    </lineage>
</organism>
<evidence type="ECO:0000313" key="2">
    <source>
        <dbReference type="EMBL" id="PQJ27974.1"/>
    </source>
</evidence>
<name>A0A2S7U0Q3_9BACT</name>
<dbReference type="EMBL" id="MQWA01000001">
    <property type="protein sequence ID" value="PQJ27974.1"/>
    <property type="molecule type" value="Genomic_DNA"/>
</dbReference>
<protein>
    <recommendedName>
        <fullName evidence="4">CHASE2 domain-containing protein</fullName>
    </recommendedName>
</protein>
<accession>A0A2S7U0Q3</accession>
<feature type="transmembrane region" description="Helical" evidence="1">
    <location>
        <begin position="354"/>
        <end position="374"/>
    </location>
</feature>
<proteinExistence type="predicted"/>
<reference evidence="2 3" key="1">
    <citation type="submission" date="2016-12" db="EMBL/GenBank/DDBJ databases">
        <title>Study of bacterial adaptation to deep sea.</title>
        <authorList>
            <person name="Song J."/>
            <person name="Yoshizawa S."/>
            <person name="Kogure K."/>
        </authorList>
    </citation>
    <scope>NUCLEOTIDE SEQUENCE [LARGE SCALE GENOMIC DNA]</scope>
    <source>
        <strain evidence="2 3">SAORIC-165</strain>
    </source>
</reference>
<sequence length="406" mass="44543">MFALFAWQPAGKLIWADNLLSPVKNEAFGIGAKIEDNSSSDTRDRVIREVAPPSHSALDYVVCEIDDDPEQVNAFGIYHPADLAITLHNLKEQGAKRVFLSTHLHWPAHEPEENSTLATAMRGFESVVVTAPLRRTLSSEPLPPAFMLASIPASEVVGGSEFFPIVNSLSIPPCIDFPQNTFAGFNVLESEKPSESLPMLARWNDRIVFSSVLLGLMQNSKITPDQLLVQAGEYIRIGNSGNIIPIDLFGHFHPDLSFAAKSPPRTITSALSAEASIIGATQRNAILTATGNRTSKFEAIGDPYFKLSQLAYTPRVSGAETLSRLPSWLECILTADIAILAAWLLAYGHMRRNTAFLISLIAIWLIFLTLYHILHYWSPVSVYTLTLLAGWALSAILAKPARRALT</sequence>
<evidence type="ECO:0000256" key="1">
    <source>
        <dbReference type="SAM" id="Phobius"/>
    </source>
</evidence>
<dbReference type="Proteomes" id="UP000239907">
    <property type="component" value="Unassembled WGS sequence"/>
</dbReference>
<keyword evidence="1" id="KW-0812">Transmembrane</keyword>
<keyword evidence="1" id="KW-0472">Membrane</keyword>
<keyword evidence="1" id="KW-1133">Transmembrane helix</keyword>
<feature type="transmembrane region" description="Helical" evidence="1">
    <location>
        <begin position="380"/>
        <end position="398"/>
    </location>
</feature>
<evidence type="ECO:0008006" key="4">
    <source>
        <dbReference type="Google" id="ProtNLM"/>
    </source>
</evidence>
<feature type="transmembrane region" description="Helical" evidence="1">
    <location>
        <begin position="325"/>
        <end position="347"/>
    </location>
</feature>